<accession>A0ACC1C0X9</accession>
<sequence>MSSVSALSTRENREHNGSSLADNGEVSDTKANVSPEAEANQRALLVEWLNSILPHLNLPIKASDEELKACLIDGTLLSQILKRLRLVSYKEVGDFNHSSVSSSENVRRFLETLDKLGISGFAMSDLEKGCMKPVIGCLSKLRAEFSPTKENFSVNSTITKSGNSEKDASSGGPLSPVFGEERRKVLSESQFQGASRSSAISEQSAALLHHVGHKFHEVFQLKQGRYSDLPAAKISEMMKSNTLDHLLLQNAPTQSLLSVVNGILDESIERKNGEIPYRVACLLRKVVQEIERRISTQAEHIRTVKFVLDFLITADFPQLLYTNFFMVMCCSKTIFLRLVKRSTNRESKCLKPLHLGTGEETELVMKQLQQIKYEKSKAEEKKKLKEEDVVELLKEKDQSSLEISALKQKLEFAKKTCELRCSQVETKSKSAKADLEVKLRELEGLLTASRNKVIELEENSDSKNQGWSRKENIYQSLLELQLGALREMKFSSHSIKQEVLRTQKSFSDEFHCLGVKLKELGDAAENYHSALAENRRLFNEVQELKGNIRVYCRARPFLPKQTGKQSCIEYIGENGEIIISNPSKPGKDGQRMFKFNKVYGPVATQVEVFSDIQPLVRSVLDGYSVCIFAYGQTGSGKTYTMSGPNGAGEEDWGVNLRALHDLFNISQKRSSSINYEIGVQMVEIYNEQPTGLAVPDASMHPVRSTKDVTELIDIGLKNRAVGATALNERSSRSHSVVTIHVRGIDLKSSSPLHGNLHLVDLAGSERVDRSEVTGDRLREAQYINKSLSALGDVIFALAQKSPHVPYRNSKLTQLLQSSLGGRAKTLMFVQLNPDINSFSESLSTLKFAERVSGVELGTARSSKEGRDVRELMEQVASLKDTIAKKDEEIERLQLLKDLKNAYPNVNSENSGANSSRHGSLSSSKDSVSGTGTAQRSSKLPTGKGSGLTEKAASDNGSQQSDRLSEVDSSQSMDDLKHQNELLMQSKITGGPDGSTEFSLPQEGSKPLDHSGTPKPVSKVGRSIKKLEQTKTTSSISRDSSKVSTSAKKTSNSGSTFKPPKPWQ</sequence>
<dbReference type="EMBL" id="CM047898">
    <property type="protein sequence ID" value="KAJ0105805.1"/>
    <property type="molecule type" value="Genomic_DNA"/>
</dbReference>
<evidence type="ECO:0000313" key="1">
    <source>
        <dbReference type="EMBL" id="KAJ0105805.1"/>
    </source>
</evidence>
<organism evidence="1 2">
    <name type="scientific">Pistacia atlantica</name>
    <dbReference type="NCBI Taxonomy" id="434234"/>
    <lineage>
        <taxon>Eukaryota</taxon>
        <taxon>Viridiplantae</taxon>
        <taxon>Streptophyta</taxon>
        <taxon>Embryophyta</taxon>
        <taxon>Tracheophyta</taxon>
        <taxon>Spermatophyta</taxon>
        <taxon>Magnoliopsida</taxon>
        <taxon>eudicotyledons</taxon>
        <taxon>Gunneridae</taxon>
        <taxon>Pentapetalae</taxon>
        <taxon>rosids</taxon>
        <taxon>malvids</taxon>
        <taxon>Sapindales</taxon>
        <taxon>Anacardiaceae</taxon>
        <taxon>Pistacia</taxon>
    </lineage>
</organism>
<reference evidence="2" key="1">
    <citation type="journal article" date="2023" name="G3 (Bethesda)">
        <title>Genome assembly and association tests identify interacting loci associated with vigor, precocity, and sex in interspecific pistachio rootstocks.</title>
        <authorList>
            <person name="Palmer W."/>
            <person name="Jacygrad E."/>
            <person name="Sagayaradj S."/>
            <person name="Cavanaugh K."/>
            <person name="Han R."/>
            <person name="Bertier L."/>
            <person name="Beede B."/>
            <person name="Kafkas S."/>
            <person name="Golino D."/>
            <person name="Preece J."/>
            <person name="Michelmore R."/>
        </authorList>
    </citation>
    <scope>NUCLEOTIDE SEQUENCE [LARGE SCALE GENOMIC DNA]</scope>
</reference>
<evidence type="ECO:0000313" key="2">
    <source>
        <dbReference type="Proteomes" id="UP001164250"/>
    </source>
</evidence>
<keyword evidence="2" id="KW-1185">Reference proteome</keyword>
<gene>
    <name evidence="1" type="ORF">Patl1_19126</name>
</gene>
<proteinExistence type="predicted"/>
<dbReference type="Proteomes" id="UP001164250">
    <property type="component" value="Chromosome 2"/>
</dbReference>
<name>A0ACC1C0X9_9ROSI</name>
<protein>
    <submittedName>
        <fullName evidence="1">Uncharacterized protein</fullName>
    </submittedName>
</protein>
<comment type="caution">
    <text evidence="1">The sequence shown here is derived from an EMBL/GenBank/DDBJ whole genome shotgun (WGS) entry which is preliminary data.</text>
</comment>